<dbReference type="HOGENOM" id="CLU_1758496_0_0_1"/>
<protein>
    <submittedName>
        <fullName evidence="1">Uncharacterized protein</fullName>
    </submittedName>
</protein>
<reference evidence="1 2" key="1">
    <citation type="journal article" date="2013" name="PLoS Genet.">
        <title>Comparative genome structure, secondary metabolite, and effector coding capacity across Cochliobolus pathogens.</title>
        <authorList>
            <person name="Condon B.J."/>
            <person name="Leng Y."/>
            <person name="Wu D."/>
            <person name="Bushley K.E."/>
            <person name="Ohm R.A."/>
            <person name="Otillar R."/>
            <person name="Martin J."/>
            <person name="Schackwitz W."/>
            <person name="Grimwood J."/>
            <person name="MohdZainudin N."/>
            <person name="Xue C."/>
            <person name="Wang R."/>
            <person name="Manning V.A."/>
            <person name="Dhillon B."/>
            <person name="Tu Z.J."/>
            <person name="Steffenson B.J."/>
            <person name="Salamov A."/>
            <person name="Sun H."/>
            <person name="Lowry S."/>
            <person name="LaButti K."/>
            <person name="Han J."/>
            <person name="Copeland A."/>
            <person name="Lindquist E."/>
            <person name="Barry K."/>
            <person name="Schmutz J."/>
            <person name="Baker S.E."/>
            <person name="Ciuffetti L.M."/>
            <person name="Grigoriev I.V."/>
            <person name="Zhong S."/>
            <person name="Turgeon B.G."/>
        </authorList>
    </citation>
    <scope>NUCLEOTIDE SEQUENCE [LARGE SCALE GENOMIC DNA]</scope>
    <source>
        <strain evidence="1 2">ATCC 44560</strain>
    </source>
</reference>
<dbReference type="EMBL" id="KI963957">
    <property type="protein sequence ID" value="EUC47065.1"/>
    <property type="molecule type" value="Genomic_DNA"/>
</dbReference>
<accession>W6ZAR8</accession>
<evidence type="ECO:0000313" key="1">
    <source>
        <dbReference type="EMBL" id="EUC47065.1"/>
    </source>
</evidence>
<dbReference type="RefSeq" id="XP_007686397.1">
    <property type="nucleotide sequence ID" value="XM_007688207.1"/>
</dbReference>
<sequence>MPTTVAIDVVQNTHFQLTPPNIGPRAGPKSSAAMYTANTLPLSLPHPVFQIRNTALPLNKTGLRQYTSSKGAKMSGSKLMPTRTRELQGIHLQGLVIYKSPETWGSRGTSMVSVSAWRDNKDEGISAAVHLWARGQFLWGLMVHDMSM</sequence>
<name>W6ZAR8_COCMI</name>
<evidence type="ECO:0000313" key="2">
    <source>
        <dbReference type="Proteomes" id="UP000054032"/>
    </source>
</evidence>
<dbReference type="KEGG" id="bor:COCMIDRAFT_24984"/>
<dbReference type="GeneID" id="19120677"/>
<proteinExistence type="predicted"/>
<dbReference type="AlphaFoldDB" id="W6ZAR8"/>
<dbReference type="Proteomes" id="UP000054032">
    <property type="component" value="Unassembled WGS sequence"/>
</dbReference>
<organism evidence="1 2">
    <name type="scientific">Bipolaris oryzae ATCC 44560</name>
    <dbReference type="NCBI Taxonomy" id="930090"/>
    <lineage>
        <taxon>Eukaryota</taxon>
        <taxon>Fungi</taxon>
        <taxon>Dikarya</taxon>
        <taxon>Ascomycota</taxon>
        <taxon>Pezizomycotina</taxon>
        <taxon>Dothideomycetes</taxon>
        <taxon>Pleosporomycetidae</taxon>
        <taxon>Pleosporales</taxon>
        <taxon>Pleosporineae</taxon>
        <taxon>Pleosporaceae</taxon>
        <taxon>Bipolaris</taxon>
    </lineage>
</organism>
<keyword evidence="2" id="KW-1185">Reference proteome</keyword>
<gene>
    <name evidence="1" type="ORF">COCMIDRAFT_24984</name>
</gene>